<keyword evidence="3" id="KW-1003">Cell membrane</keyword>
<dbReference type="GO" id="GO:0008381">
    <property type="term" value="F:mechanosensitive monoatomic ion channel activity"/>
    <property type="evidence" value="ECO:0007669"/>
    <property type="project" value="InterPro"/>
</dbReference>
<organism evidence="11 12">
    <name type="scientific">Thermococcus celericrescens</name>
    <dbReference type="NCBI Taxonomy" id="227598"/>
    <lineage>
        <taxon>Archaea</taxon>
        <taxon>Methanobacteriati</taxon>
        <taxon>Methanobacteriota</taxon>
        <taxon>Thermococci</taxon>
        <taxon>Thermococcales</taxon>
        <taxon>Thermococcaceae</taxon>
        <taxon>Thermococcus</taxon>
    </lineage>
</organism>
<evidence type="ECO:0000256" key="2">
    <source>
        <dbReference type="ARBA" id="ARBA00008017"/>
    </source>
</evidence>
<dbReference type="SUPFAM" id="SSF82689">
    <property type="entry name" value="Mechanosensitive channel protein MscS (YggB), C-terminal domain"/>
    <property type="match status" value="1"/>
</dbReference>
<dbReference type="RefSeq" id="WP_058939401.1">
    <property type="nucleotide sequence ID" value="NZ_LLYW01000034.1"/>
</dbReference>
<feature type="transmembrane region" description="Helical" evidence="7">
    <location>
        <begin position="163"/>
        <end position="187"/>
    </location>
</feature>
<feature type="transmembrane region" description="Helical" evidence="7">
    <location>
        <begin position="67"/>
        <end position="89"/>
    </location>
</feature>
<comment type="subcellular location">
    <subcellularLocation>
        <location evidence="1">Cell membrane</location>
        <topology evidence="1">Multi-pass membrane protein</topology>
    </subcellularLocation>
</comment>
<feature type="domain" description="Mechanosensitive ion channel MscS C-terminal" evidence="9">
    <location>
        <begin position="254"/>
        <end position="336"/>
    </location>
</feature>
<dbReference type="Pfam" id="PF21082">
    <property type="entry name" value="MS_channel_3rd"/>
    <property type="match status" value="1"/>
</dbReference>
<dbReference type="InterPro" id="IPR049142">
    <property type="entry name" value="MS_channel_1st"/>
</dbReference>
<dbReference type="AlphaFoldDB" id="A0A100XWK3"/>
<accession>A0A100XWK3</accession>
<dbReference type="InterPro" id="IPR011014">
    <property type="entry name" value="MscS_channel_TM-2"/>
</dbReference>
<dbReference type="InterPro" id="IPR045275">
    <property type="entry name" value="MscS_archaea/bacteria_type"/>
</dbReference>
<keyword evidence="5 7" id="KW-1133">Transmembrane helix</keyword>
<comment type="caution">
    <text evidence="11">The sequence shown here is derived from an EMBL/GenBank/DDBJ whole genome shotgun (WGS) entry which is preliminary data.</text>
</comment>
<dbReference type="InterPro" id="IPR010920">
    <property type="entry name" value="LSM_dom_sf"/>
</dbReference>
<dbReference type="Gene3D" id="1.10.287.1260">
    <property type="match status" value="1"/>
</dbReference>
<name>A0A100XWK3_9EURY</name>
<dbReference type="InterPro" id="IPR023408">
    <property type="entry name" value="MscS_beta-dom_sf"/>
</dbReference>
<dbReference type="Pfam" id="PF21088">
    <property type="entry name" value="MS_channel_1st"/>
    <property type="match status" value="1"/>
</dbReference>
<evidence type="ECO:0000256" key="7">
    <source>
        <dbReference type="SAM" id="Phobius"/>
    </source>
</evidence>
<evidence type="ECO:0000313" key="11">
    <source>
        <dbReference type="EMBL" id="KUH32515.1"/>
    </source>
</evidence>
<dbReference type="PANTHER" id="PTHR30221">
    <property type="entry name" value="SMALL-CONDUCTANCE MECHANOSENSITIVE CHANNEL"/>
    <property type="match status" value="1"/>
</dbReference>
<sequence length="367" mass="40628">MAANNTTTAPSASPAPIQIDLSLLTIVEAALIVFGMIVLGRVVRKIIIRKSKETSLTWIINEDTADIVFRMFVLGGIIWALYLLGIMSYGLGPTTVGNIAFAMGFFYFSYLIAKKSKDYMIMSSGKKAQPDTIVKAKVFYYVFITITFFMALSFAGVSTELSALLAAAGITGIVLGFSAQTVVSNFISGVFMYFDKPLLIGDHVKIGELEGVVEDIKILSTRIRAWDGTLIRIPNEKLFNSNIVNFMRYPVRRVDVNIGIAYAADAERAVEIIKKVLDDIPLVLVEPEPLVYVTNLGESSVNIAIKAWAPSERWFDVRTRIIHDVKRALDEAGIEIPFPQRVNWFANELKVRIEEPRKKSGESGEGA</sequence>
<dbReference type="Gene3D" id="3.30.70.100">
    <property type="match status" value="1"/>
</dbReference>
<reference evidence="11 12" key="1">
    <citation type="submission" date="2015-10" db="EMBL/GenBank/DDBJ databases">
        <title>Draft genome sequence of Thermococcus celericrescens strain DSM 17994.</title>
        <authorList>
            <person name="Hong S.-J."/>
            <person name="Park C.-E."/>
            <person name="Shin J.-H."/>
        </authorList>
    </citation>
    <scope>NUCLEOTIDE SEQUENCE [LARGE SCALE GENOMIC DNA]</scope>
    <source>
        <strain evidence="11 12">DSM 17994</strain>
    </source>
</reference>
<feature type="transmembrane region" description="Helical" evidence="7">
    <location>
        <begin position="21"/>
        <end position="43"/>
    </location>
</feature>
<evidence type="ECO:0000256" key="1">
    <source>
        <dbReference type="ARBA" id="ARBA00004651"/>
    </source>
</evidence>
<feature type="domain" description="Mechanosensitive ion channel MscS" evidence="8">
    <location>
        <begin position="181"/>
        <end position="247"/>
    </location>
</feature>
<keyword evidence="6 7" id="KW-0472">Membrane</keyword>
<dbReference type="OrthoDB" id="31543at2157"/>
<feature type="domain" description="Mechanosensitive ion channel transmembrane helices 2/3" evidence="10">
    <location>
        <begin position="137"/>
        <end position="180"/>
    </location>
</feature>
<dbReference type="STRING" id="227598.APY94_09465"/>
<keyword evidence="12" id="KW-1185">Reference proteome</keyword>
<evidence type="ECO:0000313" key="12">
    <source>
        <dbReference type="Proteomes" id="UP000053462"/>
    </source>
</evidence>
<dbReference type="InterPro" id="IPR049278">
    <property type="entry name" value="MS_channel_C"/>
</dbReference>
<dbReference type="GO" id="GO:0005886">
    <property type="term" value="C:plasma membrane"/>
    <property type="evidence" value="ECO:0007669"/>
    <property type="project" value="UniProtKB-SubCell"/>
</dbReference>
<evidence type="ECO:0000256" key="6">
    <source>
        <dbReference type="ARBA" id="ARBA00023136"/>
    </source>
</evidence>
<evidence type="ECO:0000259" key="8">
    <source>
        <dbReference type="Pfam" id="PF00924"/>
    </source>
</evidence>
<dbReference type="Gene3D" id="2.30.30.60">
    <property type="match status" value="1"/>
</dbReference>
<evidence type="ECO:0000256" key="4">
    <source>
        <dbReference type="ARBA" id="ARBA00022692"/>
    </source>
</evidence>
<dbReference type="Proteomes" id="UP000053462">
    <property type="component" value="Unassembled WGS sequence"/>
</dbReference>
<protein>
    <submittedName>
        <fullName evidence="11">Mechanosensitive ion channel protein MscS</fullName>
    </submittedName>
</protein>
<dbReference type="InterPro" id="IPR006685">
    <property type="entry name" value="MscS_channel_2nd"/>
</dbReference>
<comment type="similarity">
    <text evidence="2">Belongs to the MscS (TC 1.A.23) family.</text>
</comment>
<feature type="transmembrane region" description="Helical" evidence="7">
    <location>
        <begin position="138"/>
        <end position="157"/>
    </location>
</feature>
<dbReference type="InterPro" id="IPR011066">
    <property type="entry name" value="MscS_channel_C_sf"/>
</dbReference>
<evidence type="ECO:0000259" key="9">
    <source>
        <dbReference type="Pfam" id="PF21082"/>
    </source>
</evidence>
<dbReference type="PANTHER" id="PTHR30221:SF20">
    <property type="entry name" value="SMALL-CONDUCTANCE MECHANOSENSITIVE CHANNEL"/>
    <property type="match status" value="1"/>
</dbReference>
<proteinExistence type="inferred from homology"/>
<evidence type="ECO:0000256" key="3">
    <source>
        <dbReference type="ARBA" id="ARBA00022475"/>
    </source>
</evidence>
<keyword evidence="4 7" id="KW-0812">Transmembrane</keyword>
<dbReference type="SUPFAM" id="SSF50182">
    <property type="entry name" value="Sm-like ribonucleoproteins"/>
    <property type="match status" value="1"/>
</dbReference>
<dbReference type="SUPFAM" id="SSF82861">
    <property type="entry name" value="Mechanosensitive channel protein MscS (YggB), transmembrane region"/>
    <property type="match status" value="1"/>
</dbReference>
<evidence type="ECO:0000259" key="10">
    <source>
        <dbReference type="Pfam" id="PF21088"/>
    </source>
</evidence>
<dbReference type="EMBL" id="LLYW01000034">
    <property type="protein sequence ID" value="KUH32515.1"/>
    <property type="molecule type" value="Genomic_DNA"/>
</dbReference>
<gene>
    <name evidence="11" type="ORF">APY94_09465</name>
</gene>
<evidence type="ECO:0000256" key="5">
    <source>
        <dbReference type="ARBA" id="ARBA00022989"/>
    </source>
</evidence>
<feature type="transmembrane region" description="Helical" evidence="7">
    <location>
        <begin position="95"/>
        <end position="113"/>
    </location>
</feature>
<dbReference type="Pfam" id="PF00924">
    <property type="entry name" value="MS_channel_2nd"/>
    <property type="match status" value="1"/>
</dbReference>